<feature type="transmembrane region" description="Helical" evidence="2">
    <location>
        <begin position="18"/>
        <end position="35"/>
    </location>
</feature>
<organism evidence="4">
    <name type="scientific">Leptocylindrus danicus</name>
    <dbReference type="NCBI Taxonomy" id="163516"/>
    <lineage>
        <taxon>Eukaryota</taxon>
        <taxon>Sar</taxon>
        <taxon>Stramenopiles</taxon>
        <taxon>Ochrophyta</taxon>
        <taxon>Bacillariophyta</taxon>
        <taxon>Coscinodiscophyceae</taxon>
        <taxon>Chaetocerotophycidae</taxon>
        <taxon>Leptocylindrales</taxon>
        <taxon>Leptocylindraceae</taxon>
        <taxon>Leptocylindrus</taxon>
    </lineage>
</organism>
<feature type="region of interest" description="Disordered" evidence="1">
    <location>
        <begin position="89"/>
        <end position="132"/>
    </location>
</feature>
<protein>
    <recommendedName>
        <fullName evidence="3">TonB C-terminal domain-containing protein</fullName>
    </recommendedName>
</protein>
<gene>
    <name evidence="4" type="ORF">LDAN0321_LOCUS5522</name>
</gene>
<keyword evidence="2" id="KW-0812">Transmembrane</keyword>
<evidence type="ECO:0000313" key="4">
    <source>
        <dbReference type="EMBL" id="CAD9566564.1"/>
    </source>
</evidence>
<dbReference type="AlphaFoldDB" id="A0A7S2NXP5"/>
<keyword evidence="2" id="KW-1133">Transmembrane helix</keyword>
<evidence type="ECO:0000256" key="1">
    <source>
        <dbReference type="SAM" id="MobiDB-lite"/>
    </source>
</evidence>
<accession>A0A7S2NXP5</accession>
<dbReference type="Gene3D" id="3.30.1150.10">
    <property type="match status" value="1"/>
</dbReference>
<proteinExistence type="predicted"/>
<dbReference type="Pfam" id="PF03544">
    <property type="entry name" value="TonB_C"/>
    <property type="match status" value="1"/>
</dbReference>
<keyword evidence="2" id="KW-0472">Membrane</keyword>
<reference evidence="4" key="1">
    <citation type="submission" date="2021-01" db="EMBL/GenBank/DDBJ databases">
        <authorList>
            <person name="Corre E."/>
            <person name="Pelletier E."/>
            <person name="Niang G."/>
            <person name="Scheremetjew M."/>
            <person name="Finn R."/>
            <person name="Kale V."/>
            <person name="Holt S."/>
            <person name="Cochrane G."/>
            <person name="Meng A."/>
            <person name="Brown T."/>
            <person name="Cohen L."/>
        </authorList>
    </citation>
    <scope>NUCLEOTIDE SEQUENCE</scope>
    <source>
        <strain evidence="4">B650</strain>
    </source>
</reference>
<dbReference type="EMBL" id="HBGY01008746">
    <property type="protein sequence ID" value="CAD9566564.1"/>
    <property type="molecule type" value="Transcribed_RNA"/>
</dbReference>
<sequence>MIPQKKNPKKQLENYSKIFLQIGLVLVLFVTHLIIENVVAEKVTTPDKSYEPLPFTYDYEPLPFERYKEPPKQVAQQQPKQKVVLDIIKKGNPPKPTLNSLTVEMKPLPPSNQPVSSSNTKTEEEPPELPKTTYDYKMATPLFKGCKDISKTENRACFDRKMKRFVQKKFNAEIAEGLNLRRGNHKIFVQFIINEQGDVVDINVRAPHPKLHKEVQGMIQKLPQFTPGKVGGENVKVKYLLPINFKVD</sequence>
<dbReference type="InterPro" id="IPR037682">
    <property type="entry name" value="TonB_C"/>
</dbReference>
<dbReference type="SUPFAM" id="SSF74653">
    <property type="entry name" value="TolA/TonB C-terminal domain"/>
    <property type="match status" value="1"/>
</dbReference>
<feature type="domain" description="TonB C-terminal" evidence="3">
    <location>
        <begin position="186"/>
        <end position="246"/>
    </location>
</feature>
<evidence type="ECO:0000259" key="3">
    <source>
        <dbReference type="Pfam" id="PF03544"/>
    </source>
</evidence>
<dbReference type="GO" id="GO:0055085">
    <property type="term" value="P:transmembrane transport"/>
    <property type="evidence" value="ECO:0007669"/>
    <property type="project" value="InterPro"/>
</dbReference>
<name>A0A7S2NXP5_9STRA</name>
<evidence type="ECO:0000256" key="2">
    <source>
        <dbReference type="SAM" id="Phobius"/>
    </source>
</evidence>